<name>G4RMK6_THETK</name>
<evidence type="ECO:0000313" key="1">
    <source>
        <dbReference type="EMBL" id="CCC80837.1"/>
    </source>
</evidence>
<protein>
    <submittedName>
        <fullName evidence="1">Fe-S-cluster oxidoreductase</fullName>
    </submittedName>
</protein>
<accession>G4RMK6</accession>
<dbReference type="GeneID" id="11263170"/>
<dbReference type="STRING" id="768679.TTX_0160"/>
<dbReference type="eggNOG" id="arCOG02579">
    <property type="taxonomic scope" value="Archaea"/>
</dbReference>
<dbReference type="Proteomes" id="UP000002654">
    <property type="component" value="Chromosome"/>
</dbReference>
<dbReference type="EMBL" id="FN869859">
    <property type="protein sequence ID" value="CCC80837.1"/>
    <property type="molecule type" value="Genomic_DNA"/>
</dbReference>
<sequence>MVADSWIGPRVRFSCAQCGECCRLYWVPVTHRDIERISHRTGLRPADFTAPIPKSVVGEWGLPSFLLDDGEHYLILRKRLDGFCVFISPEEGKFRCAIYDARPLTCRFYPFVYISGEPIRFELAEDAPALCPGIGRGPTVSFGSVARFAVQREKELEEYKALVNRWNRLVLSGAVRPSFEVYLDFLLSPPP</sequence>
<dbReference type="Pfam" id="PF03692">
    <property type="entry name" value="CxxCxxCC"/>
    <property type="match status" value="1"/>
</dbReference>
<dbReference type="RefSeq" id="WP_014126095.1">
    <property type="nucleotide sequence ID" value="NC_016070.1"/>
</dbReference>
<dbReference type="KEGG" id="ttn:TTX_0160"/>
<evidence type="ECO:0000313" key="2">
    <source>
        <dbReference type="Proteomes" id="UP000002654"/>
    </source>
</evidence>
<reference evidence="1 2" key="1">
    <citation type="journal article" date="2011" name="PLoS ONE">
        <title>The complete genome sequence of Thermoproteus tenax: a physiologically versatile member of the Crenarchaeota.</title>
        <authorList>
            <person name="Siebers B."/>
            <person name="Zaparty M."/>
            <person name="Raddatz G."/>
            <person name="Tjaden B."/>
            <person name="Albers S.V."/>
            <person name="Bell S.D."/>
            <person name="Blombach F."/>
            <person name="Kletzin A."/>
            <person name="Kyrpides N."/>
            <person name="Lanz C."/>
            <person name="Plagens A."/>
            <person name="Rampp M."/>
            <person name="Rosinus A."/>
            <person name="von Jan M."/>
            <person name="Makarova K.S."/>
            <person name="Klenk H.P."/>
            <person name="Schuster S.C."/>
            <person name="Hensel R."/>
        </authorList>
    </citation>
    <scope>NUCLEOTIDE SEQUENCE [LARGE SCALE GENOMIC DNA]</scope>
    <source>
        <strain evidence="2">ATCC 35583 / DSM 2078 / JCM 9277 / NBRC 100435 / Kra 1</strain>
    </source>
</reference>
<dbReference type="AlphaFoldDB" id="G4RMK6"/>
<dbReference type="PaxDb" id="768679-TTX_0160"/>
<keyword evidence="2" id="KW-1185">Reference proteome</keyword>
<organism evidence="1 2">
    <name type="scientific">Thermoproteus tenax (strain ATCC 35583 / DSM 2078 / JCM 9277 / NBRC 100435 / Kra 1)</name>
    <dbReference type="NCBI Taxonomy" id="768679"/>
    <lineage>
        <taxon>Archaea</taxon>
        <taxon>Thermoproteota</taxon>
        <taxon>Thermoprotei</taxon>
        <taxon>Thermoproteales</taxon>
        <taxon>Thermoproteaceae</taxon>
        <taxon>Thermoproteus</taxon>
    </lineage>
</organism>
<dbReference type="PANTHER" id="PTHR35866:SF1">
    <property type="entry name" value="YKGJ FAMILY CYSTEINE CLUSTER PROTEIN"/>
    <property type="match status" value="1"/>
</dbReference>
<dbReference type="PATRIC" id="fig|768679.9.peg.166"/>
<dbReference type="InterPro" id="IPR005358">
    <property type="entry name" value="Puta_zinc/iron-chelating_dom"/>
</dbReference>
<dbReference type="HOGENOM" id="CLU_1418756_0_0_2"/>
<dbReference type="OrthoDB" id="36424at2157"/>
<dbReference type="PANTHER" id="PTHR35866">
    <property type="entry name" value="PUTATIVE-RELATED"/>
    <property type="match status" value="1"/>
</dbReference>
<gene>
    <name evidence="1" type="ordered locus">TTX_0160</name>
</gene>
<proteinExistence type="predicted"/>